<organism evidence="1">
    <name type="scientific">marine metagenome</name>
    <dbReference type="NCBI Taxonomy" id="408172"/>
    <lineage>
        <taxon>unclassified sequences</taxon>
        <taxon>metagenomes</taxon>
        <taxon>ecological metagenomes</taxon>
    </lineage>
</organism>
<name>A0A382X810_9ZZZZ</name>
<evidence type="ECO:0000313" key="1">
    <source>
        <dbReference type="EMBL" id="SVD67014.1"/>
    </source>
</evidence>
<proteinExistence type="predicted"/>
<dbReference type="AlphaFoldDB" id="A0A382X810"/>
<dbReference type="EMBL" id="UINC01165559">
    <property type="protein sequence ID" value="SVD67014.1"/>
    <property type="molecule type" value="Genomic_DNA"/>
</dbReference>
<reference evidence="1" key="1">
    <citation type="submission" date="2018-05" db="EMBL/GenBank/DDBJ databases">
        <authorList>
            <person name="Lanie J.A."/>
            <person name="Ng W.-L."/>
            <person name="Kazmierczak K.M."/>
            <person name="Andrzejewski T.M."/>
            <person name="Davidsen T.M."/>
            <person name="Wayne K.J."/>
            <person name="Tettelin H."/>
            <person name="Glass J.I."/>
            <person name="Rusch D."/>
            <person name="Podicherti R."/>
            <person name="Tsui H.-C.T."/>
            <person name="Winkler M.E."/>
        </authorList>
    </citation>
    <scope>NUCLEOTIDE SEQUENCE</scope>
</reference>
<protein>
    <submittedName>
        <fullName evidence="1">Uncharacterized protein</fullName>
    </submittedName>
</protein>
<accession>A0A382X810</accession>
<gene>
    <name evidence="1" type="ORF">METZ01_LOCUS419868</name>
</gene>
<sequence length="58" mass="5933">MVIVLTSSRALWLLGTWRLLPPPAVPAETVILAALADESLAMASPAASSGLTTGFSLP</sequence>